<organism evidence="2 3">
    <name type="scientific">Phytophthora infestans</name>
    <name type="common">Potato late blight agent</name>
    <name type="synonym">Botrytis infestans</name>
    <dbReference type="NCBI Taxonomy" id="4787"/>
    <lineage>
        <taxon>Eukaryota</taxon>
        <taxon>Sar</taxon>
        <taxon>Stramenopiles</taxon>
        <taxon>Oomycota</taxon>
        <taxon>Peronosporomycetes</taxon>
        <taxon>Peronosporales</taxon>
        <taxon>Peronosporaceae</taxon>
        <taxon>Phytophthora</taxon>
    </lineage>
</organism>
<keyword evidence="2" id="KW-0645">Protease</keyword>
<protein>
    <submittedName>
        <fullName evidence="2">Serine carboxypeptidase</fullName>
    </submittedName>
</protein>
<dbReference type="Pfam" id="PF00450">
    <property type="entry name" value="Peptidase_S10"/>
    <property type="match status" value="1"/>
</dbReference>
<dbReference type="Proteomes" id="UP000602510">
    <property type="component" value="Unassembled WGS sequence"/>
</dbReference>
<keyword evidence="2" id="KW-0378">Hydrolase</keyword>
<reference evidence="2" key="1">
    <citation type="submission" date="2020-04" db="EMBL/GenBank/DDBJ databases">
        <title>Hybrid Assembly of Korean Phytophthora infestans isolates.</title>
        <authorList>
            <person name="Prokchorchik M."/>
            <person name="Lee Y."/>
            <person name="Seo J."/>
            <person name="Cho J.-H."/>
            <person name="Park Y.-E."/>
            <person name="Jang D.-C."/>
            <person name="Im J.-S."/>
            <person name="Choi J.-G."/>
            <person name="Park H.-J."/>
            <person name="Lee G.-B."/>
            <person name="Lee Y.-G."/>
            <person name="Hong S.-Y."/>
            <person name="Cho K."/>
            <person name="Sohn K.H."/>
        </authorList>
    </citation>
    <scope>NUCLEOTIDE SEQUENCE</scope>
    <source>
        <strain evidence="2">KR_1_A1</strain>
    </source>
</reference>
<sequence>MQNFDGYVTDLLNDGSVRVLIYSGDAGLVCNWLGGEAWTKKLKWKNQQGFNDAEKHRFQVAGETETIDAGSVRSYSNQFTFFRVFEEGHMVPKDQAAVALEMINRFIRNQSLYQTSNKG</sequence>
<name>A0A833SIJ0_PHYIN</name>
<gene>
    <name evidence="2" type="ORF">GN244_ATG16258</name>
</gene>
<dbReference type="InterPro" id="IPR001563">
    <property type="entry name" value="Peptidase_S10"/>
</dbReference>
<comment type="similarity">
    <text evidence="1">Belongs to the peptidase S10 family.</text>
</comment>
<dbReference type="Gene3D" id="3.40.50.1820">
    <property type="entry name" value="alpha/beta hydrolase"/>
    <property type="match status" value="1"/>
</dbReference>
<evidence type="ECO:0000313" key="3">
    <source>
        <dbReference type="Proteomes" id="UP000602510"/>
    </source>
</evidence>
<comment type="caution">
    <text evidence="2">The sequence shown here is derived from an EMBL/GenBank/DDBJ whole genome shotgun (WGS) entry which is preliminary data.</text>
</comment>
<dbReference type="EMBL" id="WSZM01000533">
    <property type="protein sequence ID" value="KAF4031854.1"/>
    <property type="molecule type" value="Genomic_DNA"/>
</dbReference>
<dbReference type="SUPFAM" id="SSF53474">
    <property type="entry name" value="alpha/beta-Hydrolases"/>
    <property type="match status" value="1"/>
</dbReference>
<evidence type="ECO:0000256" key="1">
    <source>
        <dbReference type="ARBA" id="ARBA00009431"/>
    </source>
</evidence>
<evidence type="ECO:0000313" key="2">
    <source>
        <dbReference type="EMBL" id="KAF4031854.1"/>
    </source>
</evidence>
<dbReference type="GO" id="GO:0004185">
    <property type="term" value="F:serine-type carboxypeptidase activity"/>
    <property type="evidence" value="ECO:0007669"/>
    <property type="project" value="InterPro"/>
</dbReference>
<proteinExistence type="inferred from homology"/>
<accession>A0A833SIJ0</accession>
<dbReference type="AlphaFoldDB" id="A0A833SIJ0"/>
<dbReference type="InterPro" id="IPR029058">
    <property type="entry name" value="AB_hydrolase_fold"/>
</dbReference>
<keyword evidence="2" id="KW-0121">Carboxypeptidase</keyword>
<keyword evidence="3" id="KW-1185">Reference proteome</keyword>
<dbReference type="GO" id="GO:0006508">
    <property type="term" value="P:proteolysis"/>
    <property type="evidence" value="ECO:0007669"/>
    <property type="project" value="InterPro"/>
</dbReference>